<dbReference type="EMBL" id="KB095858">
    <property type="protein sequence ID" value="ESO10962.1"/>
    <property type="molecule type" value="Genomic_DNA"/>
</dbReference>
<dbReference type="InterPro" id="IPR036291">
    <property type="entry name" value="NAD(P)-bd_dom_sf"/>
</dbReference>
<dbReference type="eggNOG" id="KOG1198">
    <property type="taxonomic scope" value="Eukaryota"/>
</dbReference>
<dbReference type="OrthoDB" id="203908at2759"/>
<evidence type="ECO:0000313" key="4">
    <source>
        <dbReference type="EMBL" id="ESO10962.1"/>
    </source>
</evidence>
<gene>
    <name evidence="5" type="primary">20195070</name>
    <name evidence="4" type="ORF">HELRODRAFT_109239</name>
</gene>
<accession>T1EER8</accession>
<evidence type="ECO:0000256" key="1">
    <source>
        <dbReference type="ARBA" id="ARBA00023002"/>
    </source>
</evidence>
<evidence type="ECO:0000256" key="2">
    <source>
        <dbReference type="SAM" id="MobiDB-lite"/>
    </source>
</evidence>
<feature type="compositionally biased region" description="Basic and acidic residues" evidence="2">
    <location>
        <begin position="359"/>
        <end position="376"/>
    </location>
</feature>
<dbReference type="CTD" id="20195070"/>
<dbReference type="SUPFAM" id="SSF51735">
    <property type="entry name" value="NAD(P)-binding Rossmann-fold domains"/>
    <property type="match status" value="1"/>
</dbReference>
<reference evidence="5" key="3">
    <citation type="submission" date="2015-06" db="UniProtKB">
        <authorList>
            <consortium name="EnsemblMetazoa"/>
        </authorList>
    </citation>
    <scope>IDENTIFICATION</scope>
</reference>
<evidence type="ECO:0000313" key="6">
    <source>
        <dbReference type="Proteomes" id="UP000015101"/>
    </source>
</evidence>
<dbReference type="InterPro" id="IPR013154">
    <property type="entry name" value="ADH-like_N"/>
</dbReference>
<dbReference type="Pfam" id="PF13602">
    <property type="entry name" value="ADH_zinc_N_2"/>
    <property type="match status" value="1"/>
</dbReference>
<protein>
    <recommendedName>
        <fullName evidence="3">Enoyl reductase (ER) domain-containing protein</fullName>
    </recommendedName>
</protein>
<dbReference type="PANTHER" id="PTHR44054">
    <property type="entry name" value="SYNAPTIC VESICLE MEMBRANE PROTEIN VAT-1 HOMOLOG-LIKE"/>
    <property type="match status" value="1"/>
</dbReference>
<dbReference type="PANTHER" id="PTHR44054:SF2">
    <property type="entry name" value="SYNAPTIC VESICLE MEMBRANE PROTEIN VAT-1 HOMOLOG-LIKE"/>
    <property type="match status" value="1"/>
</dbReference>
<keyword evidence="1" id="KW-0560">Oxidoreductase</keyword>
<dbReference type="EMBL" id="AMQM01002786">
    <property type="status" value="NOT_ANNOTATED_CDS"/>
    <property type="molecule type" value="Genomic_DNA"/>
</dbReference>
<dbReference type="SMART" id="SM00829">
    <property type="entry name" value="PKS_ER"/>
    <property type="match status" value="1"/>
</dbReference>
<dbReference type="Gene3D" id="3.40.50.720">
    <property type="entry name" value="NAD(P)-binding Rossmann-like Domain"/>
    <property type="match status" value="1"/>
</dbReference>
<dbReference type="Gene3D" id="3.90.180.10">
    <property type="entry name" value="Medium-chain alcohol dehydrogenases, catalytic domain"/>
    <property type="match status" value="1"/>
</dbReference>
<dbReference type="GO" id="GO:0016491">
    <property type="term" value="F:oxidoreductase activity"/>
    <property type="evidence" value="ECO:0007669"/>
    <property type="project" value="UniProtKB-KW"/>
</dbReference>
<dbReference type="Proteomes" id="UP000015101">
    <property type="component" value="Unassembled WGS sequence"/>
</dbReference>
<evidence type="ECO:0000313" key="5">
    <source>
        <dbReference type="EnsemblMetazoa" id="HelroP109239"/>
    </source>
</evidence>
<dbReference type="RefSeq" id="XP_009011231.1">
    <property type="nucleotide sequence ID" value="XM_009012983.1"/>
</dbReference>
<dbReference type="HOGENOM" id="CLU_026673_3_1_1"/>
<dbReference type="SUPFAM" id="SSF50129">
    <property type="entry name" value="GroES-like"/>
    <property type="match status" value="1"/>
</dbReference>
<dbReference type="GeneID" id="20195070"/>
<name>T1EER8_HELRO</name>
<keyword evidence="6" id="KW-1185">Reference proteome</keyword>
<feature type="compositionally biased region" description="Polar residues" evidence="2">
    <location>
        <begin position="1"/>
        <end position="10"/>
    </location>
</feature>
<sequence>MSEDQNATTGNDDEKKVTSENVRQMKAVTLTGFGGIRMVKVQQRPESKPGPGEILIRVRAGGINFSDLMVRQGVIENPPKTPFIMGFECSGEVESLGEGVNGFSIGDRVIGISDYKCWAESVCCGESFVYKIPTGMSFEDAAAIFFNYVTAYILLFDIANLRPHQSVLVHSAGGGVGVAVSQLCRTVEGVVLFGTASNCKHESIKNMYDHLLDHSVDYVQEVRKISPEGVDIVLDSLCGEDTNKGISLLKPLGKYVLYGSSNIVTGETKSFFSFAKSWWQMDKISPIRLHDENKTTSGFNLRHFLFKQSGAERVKVVLEKIFNLYNKGKIKPIIDSVWAYEDITEAMQKMHDRKNVGKLLLDPKMESKNKNEKVPESPKNNETPK</sequence>
<dbReference type="InterPro" id="IPR011032">
    <property type="entry name" value="GroES-like_sf"/>
</dbReference>
<feature type="region of interest" description="Disordered" evidence="2">
    <location>
        <begin position="1"/>
        <end position="21"/>
    </location>
</feature>
<dbReference type="OMA" id="LVHPVID"/>
<dbReference type="InterPro" id="IPR020843">
    <property type="entry name" value="ER"/>
</dbReference>
<dbReference type="InterPro" id="IPR052100">
    <property type="entry name" value="SV-ATPase_mito-regulator"/>
</dbReference>
<proteinExistence type="predicted"/>
<organism evidence="5 6">
    <name type="scientific">Helobdella robusta</name>
    <name type="common">Californian leech</name>
    <dbReference type="NCBI Taxonomy" id="6412"/>
    <lineage>
        <taxon>Eukaryota</taxon>
        <taxon>Metazoa</taxon>
        <taxon>Spiralia</taxon>
        <taxon>Lophotrochozoa</taxon>
        <taxon>Annelida</taxon>
        <taxon>Clitellata</taxon>
        <taxon>Hirudinea</taxon>
        <taxon>Rhynchobdellida</taxon>
        <taxon>Glossiphoniidae</taxon>
        <taxon>Helobdella</taxon>
    </lineage>
</organism>
<dbReference type="KEGG" id="hro:HELRODRAFT_109239"/>
<reference evidence="4 6" key="2">
    <citation type="journal article" date="2013" name="Nature">
        <title>Insights into bilaterian evolution from three spiralian genomes.</title>
        <authorList>
            <person name="Simakov O."/>
            <person name="Marletaz F."/>
            <person name="Cho S.J."/>
            <person name="Edsinger-Gonzales E."/>
            <person name="Havlak P."/>
            <person name="Hellsten U."/>
            <person name="Kuo D.H."/>
            <person name="Larsson T."/>
            <person name="Lv J."/>
            <person name="Arendt D."/>
            <person name="Savage R."/>
            <person name="Osoegawa K."/>
            <person name="de Jong P."/>
            <person name="Grimwood J."/>
            <person name="Chapman J.A."/>
            <person name="Shapiro H."/>
            <person name="Aerts A."/>
            <person name="Otillar R.P."/>
            <person name="Terry A.Y."/>
            <person name="Boore J.L."/>
            <person name="Grigoriev I.V."/>
            <person name="Lindberg D.R."/>
            <person name="Seaver E.C."/>
            <person name="Weisblat D.A."/>
            <person name="Putnam N.H."/>
            <person name="Rokhsar D.S."/>
        </authorList>
    </citation>
    <scope>NUCLEOTIDE SEQUENCE</scope>
</reference>
<dbReference type="STRING" id="6412.T1EER8"/>
<dbReference type="AlphaFoldDB" id="T1EER8"/>
<dbReference type="InParanoid" id="T1EER8"/>
<dbReference type="Pfam" id="PF08240">
    <property type="entry name" value="ADH_N"/>
    <property type="match status" value="1"/>
</dbReference>
<dbReference type="EnsemblMetazoa" id="HelroT109239">
    <property type="protein sequence ID" value="HelroP109239"/>
    <property type="gene ID" value="HelroG109239"/>
</dbReference>
<dbReference type="CDD" id="cd08275">
    <property type="entry name" value="MDR3"/>
    <property type="match status" value="1"/>
</dbReference>
<feature type="region of interest" description="Disordered" evidence="2">
    <location>
        <begin position="359"/>
        <end position="385"/>
    </location>
</feature>
<reference evidence="6" key="1">
    <citation type="submission" date="2012-12" db="EMBL/GenBank/DDBJ databases">
        <authorList>
            <person name="Hellsten U."/>
            <person name="Grimwood J."/>
            <person name="Chapman J.A."/>
            <person name="Shapiro H."/>
            <person name="Aerts A."/>
            <person name="Otillar R.P."/>
            <person name="Terry A.Y."/>
            <person name="Boore J.L."/>
            <person name="Simakov O."/>
            <person name="Marletaz F."/>
            <person name="Cho S.-J."/>
            <person name="Edsinger-Gonzales E."/>
            <person name="Havlak P."/>
            <person name="Kuo D.-H."/>
            <person name="Larsson T."/>
            <person name="Lv J."/>
            <person name="Arendt D."/>
            <person name="Savage R."/>
            <person name="Osoegawa K."/>
            <person name="de Jong P."/>
            <person name="Lindberg D.R."/>
            <person name="Seaver E.C."/>
            <person name="Weisblat D.A."/>
            <person name="Putnam N.H."/>
            <person name="Grigoriev I.V."/>
            <person name="Rokhsar D.S."/>
        </authorList>
    </citation>
    <scope>NUCLEOTIDE SEQUENCE</scope>
</reference>
<evidence type="ECO:0000259" key="3">
    <source>
        <dbReference type="SMART" id="SM00829"/>
    </source>
</evidence>
<feature type="domain" description="Enoyl reductase (ER)" evidence="3">
    <location>
        <begin position="34"/>
        <end position="361"/>
    </location>
</feature>